<reference evidence="2 3" key="1">
    <citation type="submission" date="2014-04" db="EMBL/GenBank/DDBJ databases">
        <authorList>
            <consortium name="DOE Joint Genome Institute"/>
            <person name="Kuo A."/>
            <person name="Kohler A."/>
            <person name="Costa M.D."/>
            <person name="Nagy L.G."/>
            <person name="Floudas D."/>
            <person name="Copeland A."/>
            <person name="Barry K.W."/>
            <person name="Cichocki N."/>
            <person name="Veneault-Fourrey C."/>
            <person name="LaButti K."/>
            <person name="Lindquist E.A."/>
            <person name="Lipzen A."/>
            <person name="Lundell T."/>
            <person name="Morin E."/>
            <person name="Murat C."/>
            <person name="Sun H."/>
            <person name="Tunlid A."/>
            <person name="Henrissat B."/>
            <person name="Grigoriev I.V."/>
            <person name="Hibbett D.S."/>
            <person name="Martin F."/>
            <person name="Nordberg H.P."/>
            <person name="Cantor M.N."/>
            <person name="Hua S.X."/>
        </authorList>
    </citation>
    <scope>NUCLEOTIDE SEQUENCE [LARGE SCALE GENOMIC DNA]</scope>
    <source>
        <strain evidence="2 3">441</strain>
    </source>
</reference>
<feature type="compositionally biased region" description="Polar residues" evidence="1">
    <location>
        <begin position="26"/>
        <end position="37"/>
    </location>
</feature>
<protein>
    <submittedName>
        <fullName evidence="2">Uncharacterized protein</fullName>
    </submittedName>
</protein>
<evidence type="ECO:0000256" key="1">
    <source>
        <dbReference type="SAM" id="MobiDB-lite"/>
    </source>
</evidence>
<dbReference type="Proteomes" id="UP000054018">
    <property type="component" value="Unassembled WGS sequence"/>
</dbReference>
<evidence type="ECO:0000313" key="2">
    <source>
        <dbReference type="EMBL" id="KIK30603.1"/>
    </source>
</evidence>
<keyword evidence="3" id="KW-1185">Reference proteome</keyword>
<feature type="compositionally biased region" description="Basic and acidic residues" evidence="1">
    <location>
        <begin position="38"/>
        <end position="47"/>
    </location>
</feature>
<feature type="compositionally biased region" description="Polar residues" evidence="1">
    <location>
        <begin position="1"/>
        <end position="10"/>
    </location>
</feature>
<dbReference type="AlphaFoldDB" id="A0A0D0AET0"/>
<feature type="region of interest" description="Disordered" evidence="1">
    <location>
        <begin position="1"/>
        <end position="89"/>
    </location>
</feature>
<dbReference type="OrthoDB" id="3240950at2759"/>
<name>A0A0D0AET0_9AGAM</name>
<evidence type="ECO:0000313" key="3">
    <source>
        <dbReference type="Proteomes" id="UP000054018"/>
    </source>
</evidence>
<feature type="compositionally biased region" description="Polar residues" evidence="1">
    <location>
        <begin position="70"/>
        <end position="82"/>
    </location>
</feature>
<gene>
    <name evidence="2" type="ORF">PISMIDRAFT_301730</name>
</gene>
<organism evidence="2 3">
    <name type="scientific">Pisolithus microcarpus 441</name>
    <dbReference type="NCBI Taxonomy" id="765257"/>
    <lineage>
        <taxon>Eukaryota</taxon>
        <taxon>Fungi</taxon>
        <taxon>Dikarya</taxon>
        <taxon>Basidiomycota</taxon>
        <taxon>Agaricomycotina</taxon>
        <taxon>Agaricomycetes</taxon>
        <taxon>Agaricomycetidae</taxon>
        <taxon>Boletales</taxon>
        <taxon>Sclerodermatineae</taxon>
        <taxon>Pisolithaceae</taxon>
        <taxon>Pisolithus</taxon>
    </lineage>
</organism>
<accession>A0A0D0AET0</accession>
<dbReference type="EMBL" id="KN833686">
    <property type="protein sequence ID" value="KIK30603.1"/>
    <property type="molecule type" value="Genomic_DNA"/>
</dbReference>
<sequence>MRVHSPSTLMGGTLNARPTTLEDPVSPSSLRGYSNRSEYPRLPHDDIPYADAYHESMAGRGNPEDPIVINHSSRSMSQTPSDRTFENHRPAAFEYPGTRIIPPPPHHRQRDYVAAGAPTNIYGSHHHDAYPEARGIRRAESYRREPIRNHSKRGRPAYYIVPHGMDVVFQDGTGREIHRWVCVWSTRNTSDSREGLGISVGDEGLCLPHHLSCKTRVGEKYTGESVLQCPLVCAHLAIGTMGPTVHAVSPRYCKFT</sequence>
<reference evidence="3" key="2">
    <citation type="submission" date="2015-01" db="EMBL/GenBank/DDBJ databases">
        <title>Evolutionary Origins and Diversification of the Mycorrhizal Mutualists.</title>
        <authorList>
            <consortium name="DOE Joint Genome Institute"/>
            <consortium name="Mycorrhizal Genomics Consortium"/>
            <person name="Kohler A."/>
            <person name="Kuo A."/>
            <person name="Nagy L.G."/>
            <person name="Floudas D."/>
            <person name="Copeland A."/>
            <person name="Barry K.W."/>
            <person name="Cichocki N."/>
            <person name="Veneault-Fourrey C."/>
            <person name="LaButti K."/>
            <person name="Lindquist E.A."/>
            <person name="Lipzen A."/>
            <person name="Lundell T."/>
            <person name="Morin E."/>
            <person name="Murat C."/>
            <person name="Riley R."/>
            <person name="Ohm R."/>
            <person name="Sun H."/>
            <person name="Tunlid A."/>
            <person name="Henrissat B."/>
            <person name="Grigoriev I.V."/>
            <person name="Hibbett D.S."/>
            <person name="Martin F."/>
        </authorList>
    </citation>
    <scope>NUCLEOTIDE SEQUENCE [LARGE SCALE GENOMIC DNA]</scope>
    <source>
        <strain evidence="3">441</strain>
    </source>
</reference>
<proteinExistence type="predicted"/>
<dbReference type="HOGENOM" id="CLU_1086307_0_0_1"/>